<evidence type="ECO:0000256" key="4">
    <source>
        <dbReference type="SAM" id="MobiDB-lite"/>
    </source>
</evidence>
<comment type="subunit">
    <text evidence="3">Associated with the spliceosome.</text>
</comment>
<keyword evidence="3" id="KW-0539">Nucleus</keyword>
<comment type="similarity">
    <text evidence="1 3">Belongs to the SNW family.</text>
</comment>
<dbReference type="OrthoDB" id="666364at2759"/>
<feature type="region of interest" description="Disordered" evidence="4">
    <location>
        <begin position="319"/>
        <end position="437"/>
    </location>
</feature>
<protein>
    <recommendedName>
        <fullName evidence="2 3">Pre-mRNA-processing protein 45</fullName>
    </recommendedName>
</protein>
<dbReference type="PANTHER" id="PTHR12096">
    <property type="entry name" value="NUCLEAR PROTEIN SKIP-RELATED"/>
    <property type="match status" value="1"/>
</dbReference>
<sequence length="568" mass="63656">MSVAATLSKALPRPKYDAEEEQLPARNSRVLSTERSLTTRGPPPYGSRSGWRPRTAEDFGDGGAYPECHVAQYPLDLGRKSGSASKSNALQLRVDKEGKSDVATEIARRGHSDSRIIHSSFKDLIPLRQQANAGELDLERPSQEMVQATKERTAAALGQLLSGMNQAQNPKTVRGRAKDEPTFVRYTPTAQMGESQGKTRILKIQQRQIDPMEPPKFKHKRIPGGGGSPPPPVLHSPPRKLTAADQELWKIPPPISNWKNPKGYTVPLDKRLAADGRGLQDVTVNSKFASFNDALQAADRHAREEVKQRALMQQRLAEKEKLQKEEHLRELARQAREERATHSRRRGSSSESDSDSEEEAVRRREEARKERRQEFQRELRQSKMGQERKLQMLAREQNRDISEKVALGLAKPTQSGESMYDSRLFGQSSGFDAGFNEDQAYDKPLFAAQDAISSIYRPSVQQDDGEDEGQTYDRITKSSKFEVLGRAKEGFKGADLQEQRSGPVQFEKDNGLSASLPSTKVKVEENDPFQIDAMIKEVRKEKAGEKRHGVQEPEGRSAKRAKVEDDSD</sequence>
<feature type="region of interest" description="Disordered" evidence="4">
    <location>
        <begin position="491"/>
        <end position="527"/>
    </location>
</feature>
<feature type="region of interest" description="Disordered" evidence="4">
    <location>
        <begin position="540"/>
        <end position="568"/>
    </location>
</feature>
<dbReference type="GO" id="GO:0000398">
    <property type="term" value="P:mRNA splicing, via spliceosome"/>
    <property type="evidence" value="ECO:0007669"/>
    <property type="project" value="InterPro"/>
</dbReference>
<evidence type="ECO:0000256" key="2">
    <source>
        <dbReference type="ARBA" id="ARBA00022160"/>
    </source>
</evidence>
<dbReference type="Pfam" id="PF02731">
    <property type="entry name" value="SKIP_SNW"/>
    <property type="match status" value="1"/>
</dbReference>
<dbReference type="Proteomes" id="UP000800036">
    <property type="component" value="Unassembled WGS sequence"/>
</dbReference>
<feature type="region of interest" description="Disordered" evidence="4">
    <location>
        <begin position="161"/>
        <end position="246"/>
    </location>
</feature>
<keyword evidence="7" id="KW-1185">Reference proteome</keyword>
<comment type="subcellular location">
    <subcellularLocation>
        <location evidence="3">Nucleus</location>
    </subcellularLocation>
</comment>
<name>A0A6A5V4Y0_9PLEO</name>
<keyword evidence="3" id="KW-0747">Spliceosome</keyword>
<dbReference type="InterPro" id="IPR004015">
    <property type="entry name" value="SKI-int_prot_SKIP_SNW-dom"/>
</dbReference>
<evidence type="ECO:0000256" key="1">
    <source>
        <dbReference type="ARBA" id="ARBA00010197"/>
    </source>
</evidence>
<feature type="compositionally biased region" description="Basic and acidic residues" evidence="4">
    <location>
        <begin position="319"/>
        <end position="341"/>
    </location>
</feature>
<dbReference type="EMBL" id="ML976694">
    <property type="protein sequence ID" value="KAF1971299.1"/>
    <property type="molecule type" value="Genomic_DNA"/>
</dbReference>
<feature type="compositionally biased region" description="Polar residues" evidence="4">
    <location>
        <begin position="188"/>
        <end position="198"/>
    </location>
</feature>
<proteinExistence type="inferred from homology"/>
<feature type="region of interest" description="Disordered" evidence="4">
    <location>
        <begin position="1"/>
        <end position="65"/>
    </location>
</feature>
<feature type="compositionally biased region" description="Basic and acidic residues" evidence="4">
    <location>
        <begin position="359"/>
        <end position="403"/>
    </location>
</feature>
<keyword evidence="3" id="KW-0508">mRNA splicing</keyword>
<gene>
    <name evidence="6" type="ORF">BU23DRAFT_185737</name>
</gene>
<reference evidence="6" key="1">
    <citation type="journal article" date="2020" name="Stud. Mycol.">
        <title>101 Dothideomycetes genomes: a test case for predicting lifestyles and emergence of pathogens.</title>
        <authorList>
            <person name="Haridas S."/>
            <person name="Albert R."/>
            <person name="Binder M."/>
            <person name="Bloem J."/>
            <person name="Labutti K."/>
            <person name="Salamov A."/>
            <person name="Andreopoulos B."/>
            <person name="Baker S."/>
            <person name="Barry K."/>
            <person name="Bills G."/>
            <person name="Bluhm B."/>
            <person name="Cannon C."/>
            <person name="Castanera R."/>
            <person name="Culley D."/>
            <person name="Daum C."/>
            <person name="Ezra D."/>
            <person name="Gonzalez J."/>
            <person name="Henrissat B."/>
            <person name="Kuo A."/>
            <person name="Liang C."/>
            <person name="Lipzen A."/>
            <person name="Lutzoni F."/>
            <person name="Magnuson J."/>
            <person name="Mondo S."/>
            <person name="Nolan M."/>
            <person name="Ohm R."/>
            <person name="Pangilinan J."/>
            <person name="Park H.-J."/>
            <person name="Ramirez L."/>
            <person name="Alfaro M."/>
            <person name="Sun H."/>
            <person name="Tritt A."/>
            <person name="Yoshinaga Y."/>
            <person name="Zwiers L.-H."/>
            <person name="Turgeon B."/>
            <person name="Goodwin S."/>
            <person name="Spatafora J."/>
            <person name="Crous P."/>
            <person name="Grigoriev I."/>
        </authorList>
    </citation>
    <scope>NUCLEOTIDE SEQUENCE</scope>
    <source>
        <strain evidence="6">CBS 107.79</strain>
    </source>
</reference>
<accession>A0A6A5V4Y0</accession>
<feature type="compositionally biased region" description="Polar residues" evidence="4">
    <location>
        <begin position="162"/>
        <end position="171"/>
    </location>
</feature>
<organism evidence="6 7">
    <name type="scientific">Bimuria novae-zelandiae CBS 107.79</name>
    <dbReference type="NCBI Taxonomy" id="1447943"/>
    <lineage>
        <taxon>Eukaryota</taxon>
        <taxon>Fungi</taxon>
        <taxon>Dikarya</taxon>
        <taxon>Ascomycota</taxon>
        <taxon>Pezizomycotina</taxon>
        <taxon>Dothideomycetes</taxon>
        <taxon>Pleosporomycetidae</taxon>
        <taxon>Pleosporales</taxon>
        <taxon>Massarineae</taxon>
        <taxon>Didymosphaeriaceae</taxon>
        <taxon>Bimuria</taxon>
    </lineage>
</organism>
<feature type="region of interest" description="Disordered" evidence="4">
    <location>
        <begin position="456"/>
        <end position="476"/>
    </location>
</feature>
<keyword evidence="3" id="KW-0507">mRNA processing</keyword>
<dbReference type="AlphaFoldDB" id="A0A6A5V4Y0"/>
<dbReference type="GO" id="GO:0005681">
    <property type="term" value="C:spliceosomal complex"/>
    <property type="evidence" value="ECO:0007669"/>
    <property type="project" value="UniProtKB-UniRule"/>
</dbReference>
<comment type="function">
    <text evidence="3">Involved in pre-mRNA splicing.</text>
</comment>
<evidence type="ECO:0000256" key="3">
    <source>
        <dbReference type="RuleBase" id="RU367140"/>
    </source>
</evidence>
<evidence type="ECO:0000313" key="6">
    <source>
        <dbReference type="EMBL" id="KAF1971299.1"/>
    </source>
</evidence>
<feature type="compositionally biased region" description="Polar residues" evidence="4">
    <location>
        <begin position="29"/>
        <end position="39"/>
    </location>
</feature>
<feature type="domain" description="SKI-interacting protein SKIP SNW" evidence="5">
    <location>
        <begin position="183"/>
        <end position="339"/>
    </location>
</feature>
<evidence type="ECO:0000313" key="7">
    <source>
        <dbReference type="Proteomes" id="UP000800036"/>
    </source>
</evidence>
<evidence type="ECO:0000259" key="5">
    <source>
        <dbReference type="Pfam" id="PF02731"/>
    </source>
</evidence>
<dbReference type="InterPro" id="IPR017862">
    <property type="entry name" value="SKI-int_prot_SKIP"/>
</dbReference>